<dbReference type="SUPFAM" id="SSF53800">
    <property type="entry name" value="Chelatase"/>
    <property type="match status" value="1"/>
</dbReference>
<evidence type="ECO:0000313" key="4">
    <source>
        <dbReference type="Proteomes" id="UP000703038"/>
    </source>
</evidence>
<dbReference type="EMBL" id="JAFBBK010000001">
    <property type="protein sequence ID" value="MBM7414335.1"/>
    <property type="molecule type" value="Genomic_DNA"/>
</dbReference>
<protein>
    <submittedName>
        <fullName evidence="3">Sirohydrochlorin ferrochelatase</fullName>
    </submittedName>
</protein>
<evidence type="ECO:0000256" key="1">
    <source>
        <dbReference type="ARBA" id="ARBA00022723"/>
    </source>
</evidence>
<comment type="caution">
    <text evidence="3">The sequence shown here is derived from an EMBL/GenBank/DDBJ whole genome shotgun (WGS) entry which is preliminary data.</text>
</comment>
<gene>
    <name evidence="3" type="ORF">JOE42_001068</name>
</gene>
<dbReference type="InterPro" id="IPR050963">
    <property type="entry name" value="Sirohydro_Cobaltochel/CbiX"/>
</dbReference>
<keyword evidence="2" id="KW-0456">Lyase</keyword>
<dbReference type="PANTHER" id="PTHR33542">
    <property type="entry name" value="SIROHYDROCHLORIN FERROCHELATASE, CHLOROPLASTIC"/>
    <property type="match status" value="1"/>
</dbReference>
<dbReference type="Pfam" id="PF01903">
    <property type="entry name" value="CbiX"/>
    <property type="match status" value="1"/>
</dbReference>
<evidence type="ECO:0000256" key="2">
    <source>
        <dbReference type="ARBA" id="ARBA00023239"/>
    </source>
</evidence>
<dbReference type="CDD" id="cd03416">
    <property type="entry name" value="CbiX_SirB_N"/>
    <property type="match status" value="1"/>
</dbReference>
<sequence>MSDPRLVLVAHGTRNPAGVEVIAALADAVAPHVGPVRVAFVDVLGPTPSEVLRDVDGPVVVVPAFLASGYHVHADVPREIAESGHDDVHVTRALGPDLDLARVLRDRLEQIGWTTGDRVVLAAAGSSDVRALDDVHTAADQLAAVTGSAVTVAYVATGEPRAADLVPTLKATGEKVFVASYLLAPGLFHTRLQSAGADGVTEPLGLHGGVVQLLVDRYREGVDVISAAAARSRRERPESGRQ</sequence>
<evidence type="ECO:0000313" key="3">
    <source>
        <dbReference type="EMBL" id="MBM7414335.1"/>
    </source>
</evidence>
<dbReference type="Gene3D" id="3.40.50.1400">
    <property type="match status" value="2"/>
</dbReference>
<dbReference type="Proteomes" id="UP000703038">
    <property type="component" value="Unassembled WGS sequence"/>
</dbReference>
<proteinExistence type="predicted"/>
<reference evidence="3 4" key="1">
    <citation type="submission" date="2021-01" db="EMBL/GenBank/DDBJ databases">
        <title>Genomics of switchgrass bacterial isolates.</title>
        <authorList>
            <person name="Shade A."/>
        </authorList>
    </citation>
    <scope>NUCLEOTIDE SEQUENCE [LARGE SCALE GENOMIC DNA]</scope>
    <source>
        <strain evidence="3 4">PvP111</strain>
    </source>
</reference>
<keyword evidence="1" id="KW-0479">Metal-binding</keyword>
<name>A0ABS2KRT1_9NOCA</name>
<dbReference type="PANTHER" id="PTHR33542:SF5">
    <property type="entry name" value="FERROCHELATASE CHE1"/>
    <property type="match status" value="1"/>
</dbReference>
<organism evidence="3 4">
    <name type="scientific">Rhodococcoides corynebacterioides</name>
    <dbReference type="NCBI Taxonomy" id="53972"/>
    <lineage>
        <taxon>Bacteria</taxon>
        <taxon>Bacillati</taxon>
        <taxon>Actinomycetota</taxon>
        <taxon>Actinomycetes</taxon>
        <taxon>Mycobacteriales</taxon>
        <taxon>Nocardiaceae</taxon>
        <taxon>Rhodococcoides</taxon>
    </lineage>
</organism>
<accession>A0ABS2KRT1</accession>
<dbReference type="RefSeq" id="WP_204867121.1">
    <property type="nucleotide sequence ID" value="NZ_JAFBBK010000001.1"/>
</dbReference>
<dbReference type="InterPro" id="IPR002762">
    <property type="entry name" value="CbiX-like"/>
</dbReference>
<keyword evidence="4" id="KW-1185">Reference proteome</keyword>